<name>A0A653TEB1_9FLAO</name>
<dbReference type="EMBL" id="CABWLR010000003">
    <property type="protein sequence ID" value="VXB78990.1"/>
    <property type="molecule type" value="Genomic_DNA"/>
</dbReference>
<gene>
    <name evidence="2" type="ORF">MARI151_30591</name>
</gene>
<evidence type="ECO:0000256" key="1">
    <source>
        <dbReference type="SAM" id="SignalP"/>
    </source>
</evidence>
<dbReference type="PROSITE" id="PS51257">
    <property type="entry name" value="PROKAR_LIPOPROTEIN"/>
    <property type="match status" value="1"/>
</dbReference>
<sequence>MKKIFNYAMYVSLLAIAFSFTACQDEFEEINTDEEPQAITASSATADLIQRTSSNDGSGDNIVDGTSCFEINFPYTVKVNGVELTIDSEEDIDQVEEIFDSIDDDENLLDIIFPITVTAGDFTEITINGLEDLRDLAADCKEGGEDDDIECIDFVYPMTMFTFNVNLEQTSSVEVSSDRELRLFFKELGDDSLVSFDFPVTLQLYDETTIVVESNQELAIAIENAKDTCDEDDDDDYNDDDFNEDDFKEELVECVWFVTDMIRNDVDQTPQYVNYILNFKEDGTVVTGFRGATTVEGTWTSTVGDDGAKLTIDFESSTDFNLEWTVYDLGDDQIKLYNDASNRIIMKQFCEEDLQELTLENLRETLNDCSWVIKRLKDNGDHINRLLGGEFEFQAEGVITLTNQTTVTQGTWEITTNAEGRFVVAISMGDEGAVSFEWLLTDLKDRIIKFNVEETFYELVIVKKCIDDEDEEDITFIKNIFDNTAWDVAYFAENNDESTVLYADVKLYMENDGTLEVRNVNGDVFSTGNWFVYRNTFTGNLEMLVSFETGSNYLPLANDYQILEIDEMRIELKHENETGLYDHLVLERS</sequence>
<evidence type="ECO:0000313" key="2">
    <source>
        <dbReference type="EMBL" id="VXB78990.1"/>
    </source>
</evidence>
<reference evidence="2 3" key="1">
    <citation type="submission" date="2019-10" db="EMBL/GenBank/DDBJ databases">
        <authorList>
            <person name="Karimi E."/>
        </authorList>
    </citation>
    <scope>NUCLEOTIDE SEQUENCE [LARGE SCALE GENOMIC DNA]</scope>
    <source>
        <strain evidence="2">Maribacter sp. 151</strain>
    </source>
</reference>
<keyword evidence="3" id="KW-1185">Reference proteome</keyword>
<proteinExistence type="predicted"/>
<keyword evidence="1" id="KW-0732">Signal</keyword>
<organism evidence="2 3">
    <name type="scientific">Maribacter litoralis</name>
    <dbReference type="NCBI Taxonomy" id="2059726"/>
    <lineage>
        <taxon>Bacteria</taxon>
        <taxon>Pseudomonadati</taxon>
        <taxon>Bacteroidota</taxon>
        <taxon>Flavobacteriia</taxon>
        <taxon>Flavobacteriales</taxon>
        <taxon>Flavobacteriaceae</taxon>
        <taxon>Maribacter</taxon>
    </lineage>
</organism>
<evidence type="ECO:0008006" key="4">
    <source>
        <dbReference type="Google" id="ProtNLM"/>
    </source>
</evidence>
<feature type="chain" id="PRO_5024924428" description="Lipocalin-like domain-containing protein" evidence="1">
    <location>
        <begin position="25"/>
        <end position="589"/>
    </location>
</feature>
<dbReference type="AlphaFoldDB" id="A0A653TEB1"/>
<dbReference type="RefSeq" id="WP_236564470.1">
    <property type="nucleotide sequence ID" value="NZ_LR733271.1"/>
</dbReference>
<protein>
    <recommendedName>
        <fullName evidence="4">Lipocalin-like domain-containing protein</fullName>
    </recommendedName>
</protein>
<dbReference type="Proteomes" id="UP000430202">
    <property type="component" value="Unassembled WGS sequence"/>
</dbReference>
<accession>A0A653TEB1</accession>
<evidence type="ECO:0000313" key="3">
    <source>
        <dbReference type="Proteomes" id="UP000430202"/>
    </source>
</evidence>
<feature type="signal peptide" evidence="1">
    <location>
        <begin position="1"/>
        <end position="24"/>
    </location>
</feature>